<dbReference type="RefSeq" id="WP_113869785.1">
    <property type="nucleotide sequence ID" value="NZ_BAABQN010000009.1"/>
</dbReference>
<dbReference type="Pfam" id="PF07872">
    <property type="entry name" value="DUF1659"/>
    <property type="match status" value="1"/>
</dbReference>
<evidence type="ECO:0000313" key="2">
    <source>
        <dbReference type="EMBL" id="RBO94574.1"/>
    </source>
</evidence>
<proteinExistence type="predicted"/>
<dbReference type="Proteomes" id="UP000252254">
    <property type="component" value="Unassembled WGS sequence"/>
</dbReference>
<protein>
    <submittedName>
        <fullName evidence="2">Uncharacterized protein DUF1659</fullName>
    </submittedName>
</protein>
<sequence>MAVTQTLDTRLQLVLDNGINESNGNMVTKTKSLTNVKTDATPDQLLAIAEALAPLQTLPLYMVKRNDTDLITAE</sequence>
<comment type="caution">
    <text evidence="2">The sequence shown here is derived from an EMBL/GenBank/DDBJ whole genome shotgun (WGS) entry which is preliminary data.</text>
</comment>
<dbReference type="AlphaFoldDB" id="A0A366DZ78"/>
<feature type="domain" description="DUF1659" evidence="1">
    <location>
        <begin position="2"/>
        <end position="72"/>
    </location>
</feature>
<keyword evidence="3" id="KW-1185">Reference proteome</keyword>
<reference evidence="2 3" key="1">
    <citation type="submission" date="2018-06" db="EMBL/GenBank/DDBJ databases">
        <title>Genomic Encyclopedia of Type Strains, Phase IV (KMG-IV): sequencing the most valuable type-strain genomes for metagenomic binning, comparative biology and taxonomic classification.</title>
        <authorList>
            <person name="Goeker M."/>
        </authorList>
    </citation>
    <scope>NUCLEOTIDE SEQUENCE [LARGE SCALE GENOMIC DNA]</scope>
    <source>
        <strain evidence="2 3">DSM 15140</strain>
    </source>
</reference>
<organism evidence="2 3">
    <name type="scientific">Paraliobacillus ryukyuensis</name>
    <dbReference type="NCBI Taxonomy" id="200904"/>
    <lineage>
        <taxon>Bacteria</taxon>
        <taxon>Bacillati</taxon>
        <taxon>Bacillota</taxon>
        <taxon>Bacilli</taxon>
        <taxon>Bacillales</taxon>
        <taxon>Bacillaceae</taxon>
        <taxon>Paraliobacillus</taxon>
    </lineage>
</organism>
<dbReference type="STRING" id="200904.GCA_900168775_01361"/>
<dbReference type="InterPro" id="IPR012454">
    <property type="entry name" value="DUF1659"/>
</dbReference>
<gene>
    <name evidence="2" type="ORF">DES48_11061</name>
</gene>
<name>A0A366DZ78_9BACI</name>
<evidence type="ECO:0000259" key="1">
    <source>
        <dbReference type="Pfam" id="PF07872"/>
    </source>
</evidence>
<dbReference type="EMBL" id="QNRI01000010">
    <property type="protein sequence ID" value="RBO94574.1"/>
    <property type="molecule type" value="Genomic_DNA"/>
</dbReference>
<dbReference type="OrthoDB" id="48766at2"/>
<evidence type="ECO:0000313" key="3">
    <source>
        <dbReference type="Proteomes" id="UP000252254"/>
    </source>
</evidence>
<accession>A0A366DZ78</accession>